<dbReference type="EC" id="3.2.1.91" evidence="2"/>
<dbReference type="Proteomes" id="UP000077275">
    <property type="component" value="Unassembled WGS sequence"/>
</dbReference>
<comment type="caution">
    <text evidence="2">The sequence shown here is derived from an EMBL/GenBank/DDBJ whole genome shotgun (WGS) entry which is preliminary data.</text>
</comment>
<dbReference type="Gene3D" id="3.40.33.10">
    <property type="entry name" value="CAP"/>
    <property type="match status" value="1"/>
</dbReference>
<accession>A0A166CRA9</accession>
<organism evidence="2 3">
    <name type="scientific">Methanobrevibacter cuticularis</name>
    <dbReference type="NCBI Taxonomy" id="47311"/>
    <lineage>
        <taxon>Archaea</taxon>
        <taxon>Methanobacteriati</taxon>
        <taxon>Methanobacteriota</taxon>
        <taxon>Methanomada group</taxon>
        <taxon>Methanobacteria</taxon>
        <taxon>Methanobacteriales</taxon>
        <taxon>Methanobacteriaceae</taxon>
        <taxon>Methanobrevibacter</taxon>
    </lineage>
</organism>
<dbReference type="InterPro" id="IPR013783">
    <property type="entry name" value="Ig-like_fold"/>
</dbReference>
<evidence type="ECO:0000313" key="3">
    <source>
        <dbReference type="Proteomes" id="UP000077275"/>
    </source>
</evidence>
<reference evidence="2 3" key="1">
    <citation type="submission" date="2016-04" db="EMBL/GenBank/DDBJ databases">
        <title>Genome sequence of Methanobrevibacter cuticularis DSM 11139.</title>
        <authorList>
            <person name="Poehlein A."/>
            <person name="Seedorf H."/>
            <person name="Daniel R."/>
        </authorList>
    </citation>
    <scope>NUCLEOTIDE SEQUENCE [LARGE SCALE GENOMIC DNA]</scope>
    <source>
        <strain evidence="2 3">DSM 11139</strain>
    </source>
</reference>
<feature type="domain" description="Fibronectin type-III" evidence="1">
    <location>
        <begin position="172"/>
        <end position="267"/>
    </location>
</feature>
<evidence type="ECO:0000259" key="1">
    <source>
        <dbReference type="PROSITE" id="PS50853"/>
    </source>
</evidence>
<gene>
    <name evidence="2" type="primary">cbhB</name>
    <name evidence="2" type="ORF">MBCUT_19110</name>
</gene>
<dbReference type="PATRIC" id="fig|47311.3.peg.2079"/>
<sequence>MGIKNKFLGIAILMSLLLIIGSISVISSDFSYATSNSDFSNEVIRLVNIERAKLGLDPLELNVNLQGPADIRVSEIIRNFSHTRPDGSSWETVSPEVYGENLARGQTTPKEVVDDWMASPGHRKNILDPEFNSIAVSCTNVLSENGSQSTQVFYWVQLFGVSASDKIYMPEPIFTFKGSSISSNSIVLKWQKSSDYITGYKIYRYDEKIRGYNLLKTITKNTILSFTDKKLSSATSYKYKIIAYKTLNNKVYNSNSSQILKVTTKPLKTSLSLSPSKKKILLRWKKIPRVSGYQIYRHTSKNGKYKLLKNIKKASIVKYTNTNLIKNKKYFYKVRSYKIVDDKKIYSDFSVIKYNKPR</sequence>
<dbReference type="GO" id="GO:0016162">
    <property type="term" value="F:cellulose 1,4-beta-cellobiosidase activity"/>
    <property type="evidence" value="ECO:0007669"/>
    <property type="project" value="UniProtKB-EC"/>
</dbReference>
<dbReference type="SUPFAM" id="SSF49265">
    <property type="entry name" value="Fibronectin type III"/>
    <property type="match status" value="1"/>
</dbReference>
<dbReference type="RefSeq" id="WP_067260437.1">
    <property type="nucleotide sequence ID" value="NZ_LWMW01000147.1"/>
</dbReference>
<dbReference type="AlphaFoldDB" id="A0A166CRA9"/>
<name>A0A166CRA9_9EURY</name>
<dbReference type="OrthoDB" id="60683at2157"/>
<dbReference type="EMBL" id="LWMW01000147">
    <property type="protein sequence ID" value="KZX14783.1"/>
    <property type="molecule type" value="Genomic_DNA"/>
</dbReference>
<dbReference type="Pfam" id="PF00188">
    <property type="entry name" value="CAP"/>
    <property type="match status" value="1"/>
</dbReference>
<dbReference type="InterPro" id="IPR014044">
    <property type="entry name" value="CAP_dom"/>
</dbReference>
<proteinExistence type="predicted"/>
<dbReference type="InterPro" id="IPR003961">
    <property type="entry name" value="FN3_dom"/>
</dbReference>
<dbReference type="PANTHER" id="PTHR31157:SF1">
    <property type="entry name" value="SCP DOMAIN-CONTAINING PROTEIN"/>
    <property type="match status" value="1"/>
</dbReference>
<dbReference type="InterPro" id="IPR035940">
    <property type="entry name" value="CAP_sf"/>
</dbReference>
<dbReference type="InterPro" id="IPR036116">
    <property type="entry name" value="FN3_sf"/>
</dbReference>
<keyword evidence="2" id="KW-0326">Glycosidase</keyword>
<dbReference type="Pfam" id="PF00041">
    <property type="entry name" value="fn3"/>
    <property type="match status" value="1"/>
</dbReference>
<protein>
    <submittedName>
        <fullName evidence="2">Exoglucanase B</fullName>
        <ecNumber evidence="2">3.2.1.91</ecNumber>
    </submittedName>
</protein>
<dbReference type="CDD" id="cd00063">
    <property type="entry name" value="FN3"/>
    <property type="match status" value="1"/>
</dbReference>
<keyword evidence="2" id="KW-0378">Hydrolase</keyword>
<dbReference type="Gene3D" id="2.60.40.10">
    <property type="entry name" value="Immunoglobulins"/>
    <property type="match status" value="2"/>
</dbReference>
<dbReference type="SMART" id="SM00060">
    <property type="entry name" value="FN3"/>
    <property type="match status" value="2"/>
</dbReference>
<keyword evidence="3" id="KW-1185">Reference proteome</keyword>
<dbReference type="PROSITE" id="PS50853">
    <property type="entry name" value="FN3"/>
    <property type="match status" value="1"/>
</dbReference>
<dbReference type="SUPFAM" id="SSF55797">
    <property type="entry name" value="PR-1-like"/>
    <property type="match status" value="1"/>
</dbReference>
<dbReference type="PANTHER" id="PTHR31157">
    <property type="entry name" value="SCP DOMAIN-CONTAINING PROTEIN"/>
    <property type="match status" value="1"/>
</dbReference>
<dbReference type="CDD" id="cd05379">
    <property type="entry name" value="CAP_bacterial"/>
    <property type="match status" value="1"/>
</dbReference>
<evidence type="ECO:0000313" key="2">
    <source>
        <dbReference type="EMBL" id="KZX14783.1"/>
    </source>
</evidence>